<dbReference type="Proteomes" id="UP000634136">
    <property type="component" value="Unassembled WGS sequence"/>
</dbReference>
<proteinExistence type="predicted"/>
<feature type="chain" id="PRO_5032974177" evidence="4">
    <location>
        <begin position="25"/>
        <end position="246"/>
    </location>
</feature>
<evidence type="ECO:0000256" key="1">
    <source>
        <dbReference type="ARBA" id="ARBA00022690"/>
    </source>
</evidence>
<organism evidence="5 6">
    <name type="scientific">Senna tora</name>
    <dbReference type="NCBI Taxonomy" id="362788"/>
    <lineage>
        <taxon>Eukaryota</taxon>
        <taxon>Viridiplantae</taxon>
        <taxon>Streptophyta</taxon>
        <taxon>Embryophyta</taxon>
        <taxon>Tracheophyta</taxon>
        <taxon>Spermatophyta</taxon>
        <taxon>Magnoliopsida</taxon>
        <taxon>eudicotyledons</taxon>
        <taxon>Gunneridae</taxon>
        <taxon>Pentapetalae</taxon>
        <taxon>rosids</taxon>
        <taxon>fabids</taxon>
        <taxon>Fabales</taxon>
        <taxon>Fabaceae</taxon>
        <taxon>Caesalpinioideae</taxon>
        <taxon>Cassia clade</taxon>
        <taxon>Senna</taxon>
    </lineage>
</organism>
<keyword evidence="3" id="KW-1015">Disulfide bond</keyword>
<sequence length="246" mass="26905">MKPSLFFLLFFTITVTKLASLSQASPILDAFFEPVTPGEKYFLVSSIFKSGGGLKPGVSDQYSPCPVDVIQAEFSFMPDNGVPVVFAIPSSPSPSPSDSSNALTTGSAVEIGFSWKPGCVESATWAVFEDSGEKAWVGIGGLEDHVRAEKVVNGSFKMEDAPWGRLRFNAYKLLFCREGSGACSDVGIEYRDKTRRLVLGGRTTLRFNIFHTEEDDDVGSNHNHIKQVLAGSDLIHVCMYVCMYVY</sequence>
<dbReference type="EMBL" id="JAAIUW010000010">
    <property type="protein sequence ID" value="KAF7813326.1"/>
    <property type="molecule type" value="Genomic_DNA"/>
</dbReference>
<dbReference type="OrthoDB" id="1751999at2759"/>
<dbReference type="AlphaFoldDB" id="A0A834T132"/>
<dbReference type="SUPFAM" id="SSF50386">
    <property type="entry name" value="STI-like"/>
    <property type="match status" value="1"/>
</dbReference>
<gene>
    <name evidence="5" type="ORF">G2W53_034302</name>
</gene>
<feature type="signal peptide" evidence="4">
    <location>
        <begin position="1"/>
        <end position="24"/>
    </location>
</feature>
<keyword evidence="6" id="KW-1185">Reference proteome</keyword>
<keyword evidence="1" id="KW-0646">Protease inhibitor</keyword>
<dbReference type="InterPro" id="IPR002160">
    <property type="entry name" value="Prot_inh_Kunz-lg"/>
</dbReference>
<protein>
    <submittedName>
        <fullName evidence="5">Kunitz-type trypsin inhibitor-like 2 protein</fullName>
    </submittedName>
</protein>
<accession>A0A834T132</accession>
<dbReference type="Gene3D" id="2.80.10.50">
    <property type="match status" value="1"/>
</dbReference>
<evidence type="ECO:0000256" key="2">
    <source>
        <dbReference type="ARBA" id="ARBA00022900"/>
    </source>
</evidence>
<keyword evidence="2" id="KW-0722">Serine protease inhibitor</keyword>
<dbReference type="InterPro" id="IPR011065">
    <property type="entry name" value="Kunitz_inhibitor_STI-like_sf"/>
</dbReference>
<evidence type="ECO:0000313" key="6">
    <source>
        <dbReference type="Proteomes" id="UP000634136"/>
    </source>
</evidence>
<reference evidence="5" key="1">
    <citation type="submission" date="2020-09" db="EMBL/GenBank/DDBJ databases">
        <title>Genome-Enabled Discovery of Anthraquinone Biosynthesis in Senna tora.</title>
        <authorList>
            <person name="Kang S.-H."/>
            <person name="Pandey R.P."/>
            <person name="Lee C.-M."/>
            <person name="Sim J.-S."/>
            <person name="Jeong J.-T."/>
            <person name="Choi B.-S."/>
            <person name="Jung M."/>
            <person name="Ginzburg D."/>
            <person name="Zhao K."/>
            <person name="Won S.Y."/>
            <person name="Oh T.-J."/>
            <person name="Yu Y."/>
            <person name="Kim N.-H."/>
            <person name="Lee O.R."/>
            <person name="Lee T.-H."/>
            <person name="Bashyal P."/>
            <person name="Kim T.-S."/>
            <person name="Lee W.-H."/>
            <person name="Kawkins C."/>
            <person name="Kim C.-K."/>
            <person name="Kim J.S."/>
            <person name="Ahn B.O."/>
            <person name="Rhee S.Y."/>
            <person name="Sohng J.K."/>
        </authorList>
    </citation>
    <scope>NUCLEOTIDE SEQUENCE</scope>
    <source>
        <tissue evidence="5">Leaf</tissue>
    </source>
</reference>
<dbReference type="SMART" id="SM00452">
    <property type="entry name" value="STI"/>
    <property type="match status" value="1"/>
</dbReference>
<evidence type="ECO:0000313" key="5">
    <source>
        <dbReference type="EMBL" id="KAF7813326.1"/>
    </source>
</evidence>
<name>A0A834T132_9FABA</name>
<comment type="caution">
    <text evidence="5">The sequence shown here is derived from an EMBL/GenBank/DDBJ whole genome shotgun (WGS) entry which is preliminary data.</text>
</comment>
<dbReference type="GO" id="GO:0004867">
    <property type="term" value="F:serine-type endopeptidase inhibitor activity"/>
    <property type="evidence" value="ECO:0007669"/>
    <property type="project" value="UniProtKB-KW"/>
</dbReference>
<keyword evidence="4" id="KW-0732">Signal</keyword>
<dbReference type="Pfam" id="PF00197">
    <property type="entry name" value="Kunitz_legume"/>
    <property type="match status" value="1"/>
</dbReference>
<dbReference type="PANTHER" id="PTHR33107:SF21">
    <property type="entry name" value="KUNITZ FAMILY TRYPSIN AND PROTEASE INHIBITOR PROTEIN"/>
    <property type="match status" value="1"/>
</dbReference>
<evidence type="ECO:0000256" key="4">
    <source>
        <dbReference type="SAM" id="SignalP"/>
    </source>
</evidence>
<evidence type="ECO:0000256" key="3">
    <source>
        <dbReference type="ARBA" id="ARBA00023157"/>
    </source>
</evidence>
<dbReference type="PANTHER" id="PTHR33107">
    <property type="entry name" value="KUNITZ TRYPSIN INHIBITOR 2"/>
    <property type="match status" value="1"/>
</dbReference>